<dbReference type="PANTHER" id="PTHR47832:SF1">
    <property type="entry name" value="DNA PHOTOLYASE"/>
    <property type="match status" value="1"/>
</dbReference>
<keyword evidence="2" id="KW-1185">Reference proteome</keyword>
<reference evidence="1" key="1">
    <citation type="journal article" date="2021" name="bioRxiv">
        <title>Whole Genome Assembly and Annotation of Northern Wild Rice, Zizania palustris L., Supports a Whole Genome Duplication in the Zizania Genus.</title>
        <authorList>
            <person name="Haas M."/>
            <person name="Kono T."/>
            <person name="Macchietto M."/>
            <person name="Millas R."/>
            <person name="McGilp L."/>
            <person name="Shao M."/>
            <person name="Duquette J."/>
            <person name="Hirsch C.N."/>
            <person name="Kimball J."/>
        </authorList>
    </citation>
    <scope>NUCLEOTIDE SEQUENCE</scope>
    <source>
        <tissue evidence="1">Fresh leaf tissue</tissue>
    </source>
</reference>
<dbReference type="PANTHER" id="PTHR47832">
    <property type="entry name" value="DNA PHOTOLYASE"/>
    <property type="match status" value="1"/>
</dbReference>
<sequence>MEGMIEPLTKSNQFVSMLRKHCSKVHIRELDAGHAPHDEVPDKVNSLLIHWLVAWLYMILEFSGISN</sequence>
<organism evidence="1 2">
    <name type="scientific">Zizania palustris</name>
    <name type="common">Northern wild rice</name>
    <dbReference type="NCBI Taxonomy" id="103762"/>
    <lineage>
        <taxon>Eukaryota</taxon>
        <taxon>Viridiplantae</taxon>
        <taxon>Streptophyta</taxon>
        <taxon>Embryophyta</taxon>
        <taxon>Tracheophyta</taxon>
        <taxon>Spermatophyta</taxon>
        <taxon>Magnoliopsida</taxon>
        <taxon>Liliopsida</taxon>
        <taxon>Poales</taxon>
        <taxon>Poaceae</taxon>
        <taxon>BOP clade</taxon>
        <taxon>Oryzoideae</taxon>
        <taxon>Oryzeae</taxon>
        <taxon>Zizaniinae</taxon>
        <taxon>Zizania</taxon>
    </lineage>
</organism>
<dbReference type="OrthoDB" id="408373at2759"/>
<proteinExistence type="predicted"/>
<evidence type="ECO:0000313" key="1">
    <source>
        <dbReference type="EMBL" id="KAG8050453.1"/>
    </source>
</evidence>
<evidence type="ECO:0000313" key="2">
    <source>
        <dbReference type="Proteomes" id="UP000729402"/>
    </source>
</evidence>
<comment type="caution">
    <text evidence="1">The sequence shown here is derived from an EMBL/GenBank/DDBJ whole genome shotgun (WGS) entry which is preliminary data.</text>
</comment>
<dbReference type="EMBL" id="JAAALK010000289">
    <property type="protein sequence ID" value="KAG8050453.1"/>
    <property type="molecule type" value="Genomic_DNA"/>
</dbReference>
<gene>
    <name evidence="1" type="ORF">GUJ93_ZPchr0009g1493</name>
</gene>
<name>A0A8J5RRW1_ZIZPA</name>
<accession>A0A8J5RRW1</accession>
<reference evidence="1" key="2">
    <citation type="submission" date="2021-02" db="EMBL/GenBank/DDBJ databases">
        <authorList>
            <person name="Kimball J.A."/>
            <person name="Haas M.W."/>
            <person name="Macchietto M."/>
            <person name="Kono T."/>
            <person name="Duquette J."/>
            <person name="Shao M."/>
        </authorList>
    </citation>
    <scope>NUCLEOTIDE SEQUENCE</scope>
    <source>
        <tissue evidence="1">Fresh leaf tissue</tissue>
    </source>
</reference>
<dbReference type="Proteomes" id="UP000729402">
    <property type="component" value="Unassembled WGS sequence"/>
</dbReference>
<dbReference type="AlphaFoldDB" id="A0A8J5RRW1"/>
<protein>
    <submittedName>
        <fullName evidence="1">Uncharacterized protein</fullName>
    </submittedName>
</protein>